<dbReference type="Proteomes" id="UP001176210">
    <property type="component" value="Unassembled WGS sequence"/>
</dbReference>
<keyword evidence="1" id="KW-1133">Transmembrane helix</keyword>
<organism evidence="2 3">
    <name type="scientific">Mammaliicoccus sciuri</name>
    <name type="common">Staphylococcus sciuri</name>
    <dbReference type="NCBI Taxonomy" id="1296"/>
    <lineage>
        <taxon>Bacteria</taxon>
        <taxon>Bacillati</taxon>
        <taxon>Bacillota</taxon>
        <taxon>Bacilli</taxon>
        <taxon>Bacillales</taxon>
        <taxon>Staphylococcaceae</taxon>
        <taxon>Mammaliicoccus</taxon>
    </lineage>
</organism>
<evidence type="ECO:0000313" key="2">
    <source>
        <dbReference type="EMBL" id="MDL0117474.1"/>
    </source>
</evidence>
<name>A0ABT7HZA1_MAMSC</name>
<keyword evidence="1" id="KW-0472">Membrane</keyword>
<keyword evidence="1" id="KW-0812">Transmembrane</keyword>
<protein>
    <submittedName>
        <fullName evidence="2">Uncharacterized protein</fullName>
    </submittedName>
</protein>
<evidence type="ECO:0000256" key="1">
    <source>
        <dbReference type="SAM" id="Phobius"/>
    </source>
</evidence>
<reference evidence="2" key="2">
    <citation type="journal article" date="2023" name="Vet. Microbiol.">
        <title>Emergence of livestock-associated Mammaliicoccus sciuri ST71 co-harbouring mecA and mecC genes in Brazil.</title>
        <authorList>
            <person name="de Moura G.S."/>
            <person name="de Carvalho E."/>
            <person name="Ramos Sanchez E.M."/>
            <person name="Sellera F.P."/>
            <person name="Marques M.F.S."/>
            <person name="Heinemann M.B."/>
            <person name="De Vliegher S."/>
            <person name="Souza F.N."/>
            <person name="Mota R.A."/>
        </authorList>
    </citation>
    <scope>NUCLEOTIDE SEQUENCE</scope>
    <source>
        <strain evidence="2">BR656</strain>
    </source>
</reference>
<keyword evidence="3" id="KW-1185">Reference proteome</keyword>
<evidence type="ECO:0000313" key="3">
    <source>
        <dbReference type="Proteomes" id="UP001176210"/>
    </source>
</evidence>
<accession>A0ABT7HZA1</accession>
<reference evidence="2" key="1">
    <citation type="submission" date="2022-09" db="EMBL/GenBank/DDBJ databases">
        <authorList>
            <person name="De Moura G.S."/>
            <person name="Carvalho E."/>
            <person name="Ramos Sanchez E.M."/>
            <person name="Sellera F.P."/>
            <person name="Marques M.F.S."/>
            <person name="Heinemann M.B."/>
            <person name="De Vliegher S."/>
            <person name="Souza F.N."/>
            <person name="Mota R.A."/>
        </authorList>
    </citation>
    <scope>NUCLEOTIDE SEQUENCE</scope>
    <source>
        <strain evidence="2">BR656</strain>
    </source>
</reference>
<feature type="transmembrane region" description="Helical" evidence="1">
    <location>
        <begin position="418"/>
        <end position="440"/>
    </location>
</feature>
<dbReference type="EMBL" id="JAPNQM010000006">
    <property type="protein sequence ID" value="MDL0117474.1"/>
    <property type="molecule type" value="Genomic_DNA"/>
</dbReference>
<feature type="transmembrane region" description="Helical" evidence="1">
    <location>
        <begin position="390"/>
        <end position="412"/>
    </location>
</feature>
<dbReference type="RefSeq" id="WP_204171249.1">
    <property type="nucleotide sequence ID" value="NZ_CP120185.1"/>
</dbReference>
<comment type="caution">
    <text evidence="2">The sequence shown here is derived from an EMBL/GenBank/DDBJ whole genome shotgun (WGS) entry which is preliminary data.</text>
</comment>
<gene>
    <name evidence="2" type="ORF">OWO77_10955</name>
</gene>
<proteinExistence type="predicted"/>
<sequence length="446" mass="52873">MNNIKGNRYIYHYHVFENAIESFANYNLSKIREVLPIVAYGEFQRENDINIGRITENHKLFKSQKFYNEILKYVGRNYLESEGYYNSYISMDSYSSYHTYFLAPIVFEKMNKTIYIYFTLKIFDQKIFYVEISDELDKLEITEDNFNILETAQKNDKVLAPKLTNGEIDYEEMVIKDGVINDFVTDYWKEIVENIEKIFNQKTKHSYYTLFMIDNSMHNISSNINDYKKLAAAPYYNKLGTYFLNEVNQFTFNHFTFIGNIDRMVINIKSGKNEYEIPKKEYLNDKTHFRGINNAFIMSALNHIYIKKTILNLLAETTYVDTPIHKEWLNKLEKTIIQGYSLKYLPSHNLRSKLDKNFIDDKEFEIIQKVHLENSNNVINKQQKVMESKINFLNIIILIFTIISLGQIINIFTNNKWVIMGIILAVGIITLVIYMGYLNWVKKKLI</sequence>